<dbReference type="Proteomes" id="UP001283361">
    <property type="component" value="Unassembled WGS sequence"/>
</dbReference>
<protein>
    <submittedName>
        <fullName evidence="1">Uncharacterized protein</fullName>
    </submittedName>
</protein>
<keyword evidence="2" id="KW-1185">Reference proteome</keyword>
<proteinExistence type="predicted"/>
<name>A0AAE0XUQ1_9GAST</name>
<evidence type="ECO:0000313" key="1">
    <source>
        <dbReference type="EMBL" id="KAK3714585.1"/>
    </source>
</evidence>
<accession>A0AAE0XUQ1</accession>
<reference evidence="1" key="1">
    <citation type="journal article" date="2023" name="G3 (Bethesda)">
        <title>A reference genome for the long-term kleptoplast-retaining sea slug Elysia crispata morphotype clarki.</title>
        <authorList>
            <person name="Eastman K.E."/>
            <person name="Pendleton A.L."/>
            <person name="Shaikh M.A."/>
            <person name="Suttiyut T."/>
            <person name="Ogas R."/>
            <person name="Tomko P."/>
            <person name="Gavelis G."/>
            <person name="Widhalm J.R."/>
            <person name="Wisecaver J.H."/>
        </authorList>
    </citation>
    <scope>NUCLEOTIDE SEQUENCE</scope>
    <source>
        <strain evidence="1">ECLA1</strain>
    </source>
</reference>
<dbReference type="AlphaFoldDB" id="A0AAE0XUQ1"/>
<sequence length="79" mass="8802">MMLYFVADSLSNLGDKTAGARSGYENSKPALGRWRVLNRINYRRPTSYYSDRGSDPAPCGMGGRVATTTRHLLDKQDNC</sequence>
<dbReference type="EMBL" id="JAWDGP010007534">
    <property type="protein sequence ID" value="KAK3714585.1"/>
    <property type="molecule type" value="Genomic_DNA"/>
</dbReference>
<organism evidence="1 2">
    <name type="scientific">Elysia crispata</name>
    <name type="common">lettuce slug</name>
    <dbReference type="NCBI Taxonomy" id="231223"/>
    <lineage>
        <taxon>Eukaryota</taxon>
        <taxon>Metazoa</taxon>
        <taxon>Spiralia</taxon>
        <taxon>Lophotrochozoa</taxon>
        <taxon>Mollusca</taxon>
        <taxon>Gastropoda</taxon>
        <taxon>Heterobranchia</taxon>
        <taxon>Euthyneura</taxon>
        <taxon>Panpulmonata</taxon>
        <taxon>Sacoglossa</taxon>
        <taxon>Placobranchoidea</taxon>
        <taxon>Plakobranchidae</taxon>
        <taxon>Elysia</taxon>
    </lineage>
</organism>
<comment type="caution">
    <text evidence="1">The sequence shown here is derived from an EMBL/GenBank/DDBJ whole genome shotgun (WGS) entry which is preliminary data.</text>
</comment>
<gene>
    <name evidence="1" type="ORF">RRG08_020841</name>
</gene>
<evidence type="ECO:0000313" key="2">
    <source>
        <dbReference type="Proteomes" id="UP001283361"/>
    </source>
</evidence>